<dbReference type="SMART" id="SM00184">
    <property type="entry name" value="RING"/>
    <property type="match status" value="1"/>
</dbReference>
<keyword evidence="7" id="KW-1185">Reference proteome</keyword>
<sequence>MPESPQLILAIGSAASKARYIMESLPPDEPYGVFLRHLEGDAVLVDCSLHEAPEFERLRGGYTPSQVDKFCLGSLADVDGRSLAWTVYGNLLAPLSALVVVFVDDLGGLARSAQLLARWVCRQPAPCGISPRPRLVVVAERPLSKMQTDRFLDETLGLLRRLSPEQPPTLADAKTRFASCFEGVRSLGLVPDVPIVGQLLQHADEILAARRRCRHDFSSGQYRRLFGVALERFVDNSPFHILQAYRPPAGIETRLQELCQLVAKNGTPPTQLLGSALLREVAKQQIPDFAPDEIFDRLFMPPMLQVQDLANIPGLASQVRNAFCSLASQALTRPSSNHVALLKGSRVSWEDTVTTCCICWLRRQGNVLPCRHGFCDDCIRSESHDSTGLVFTMACPLCGKVDSLPLKPATACVRVLVLRGNDVEMMLLFLRELKQQLFGDVRDYFDLVVCGREVSYPITQIFCLKNSIHRSIKELRTKRLRSWKRHRAEVPALGPRQRKVAIVEECHRPRELEGLVPNAAHGRHDSRHAMATESECDLLWPGAPMSNFVVHDTFQTVAMARRLTALLLYLEVADVTSERRLPCRVPFRVRCRLAPGCHLQNLILMLRDRGARIWFGCNKLASCEAFCGEEQLEDLRNGKEYCRRVDLWVPSVDSMVQLRVGTDAWQENASRCPFKFLDLVRQQSNAQIGPAKESEGCESPKLPVIRHSETLLRKELDTLHSLLNDMLEESPLSG</sequence>
<dbReference type="PROSITE" id="PS00518">
    <property type="entry name" value="ZF_RING_1"/>
    <property type="match status" value="1"/>
</dbReference>
<evidence type="ECO:0000256" key="4">
    <source>
        <dbReference type="PROSITE-ProRule" id="PRU00175"/>
    </source>
</evidence>
<dbReference type="InterPro" id="IPR001841">
    <property type="entry name" value="Znf_RING"/>
</dbReference>
<evidence type="ECO:0000313" key="7">
    <source>
        <dbReference type="Proteomes" id="UP000829685"/>
    </source>
</evidence>
<dbReference type="GO" id="GO:0008270">
    <property type="term" value="F:zinc ion binding"/>
    <property type="evidence" value="ECO:0007669"/>
    <property type="project" value="UniProtKB-KW"/>
</dbReference>
<accession>A0A9P9W7K6</accession>
<gene>
    <name evidence="6" type="ORF">JX265_014026</name>
</gene>
<evidence type="ECO:0000313" key="6">
    <source>
        <dbReference type="EMBL" id="KAI1846768.1"/>
    </source>
</evidence>
<dbReference type="AlphaFoldDB" id="A0A9P9W7K6"/>
<protein>
    <recommendedName>
        <fullName evidence="5">RING-type domain-containing protein</fullName>
    </recommendedName>
</protein>
<keyword evidence="3" id="KW-0862">Zinc</keyword>
<proteinExistence type="predicted"/>
<dbReference type="Proteomes" id="UP000829685">
    <property type="component" value="Unassembled WGS sequence"/>
</dbReference>
<evidence type="ECO:0000256" key="1">
    <source>
        <dbReference type="ARBA" id="ARBA00022723"/>
    </source>
</evidence>
<dbReference type="EMBL" id="JAFIMR010000126">
    <property type="protein sequence ID" value="KAI1846768.1"/>
    <property type="molecule type" value="Genomic_DNA"/>
</dbReference>
<dbReference type="PROSITE" id="PS50089">
    <property type="entry name" value="ZF_RING_2"/>
    <property type="match status" value="1"/>
</dbReference>
<organism evidence="6 7">
    <name type="scientific">Neoarthrinium moseri</name>
    <dbReference type="NCBI Taxonomy" id="1658444"/>
    <lineage>
        <taxon>Eukaryota</taxon>
        <taxon>Fungi</taxon>
        <taxon>Dikarya</taxon>
        <taxon>Ascomycota</taxon>
        <taxon>Pezizomycotina</taxon>
        <taxon>Sordariomycetes</taxon>
        <taxon>Xylariomycetidae</taxon>
        <taxon>Amphisphaeriales</taxon>
        <taxon>Apiosporaceae</taxon>
        <taxon>Neoarthrinium</taxon>
    </lineage>
</organism>
<evidence type="ECO:0000256" key="3">
    <source>
        <dbReference type="ARBA" id="ARBA00022833"/>
    </source>
</evidence>
<comment type="caution">
    <text evidence="6">The sequence shown here is derived from an EMBL/GenBank/DDBJ whole genome shotgun (WGS) entry which is preliminary data.</text>
</comment>
<dbReference type="InterPro" id="IPR017907">
    <property type="entry name" value="Znf_RING_CS"/>
</dbReference>
<evidence type="ECO:0000256" key="2">
    <source>
        <dbReference type="ARBA" id="ARBA00022771"/>
    </source>
</evidence>
<feature type="domain" description="RING-type" evidence="5">
    <location>
        <begin position="356"/>
        <end position="398"/>
    </location>
</feature>
<evidence type="ECO:0000259" key="5">
    <source>
        <dbReference type="PROSITE" id="PS50089"/>
    </source>
</evidence>
<keyword evidence="2 4" id="KW-0863">Zinc-finger</keyword>
<keyword evidence="1" id="KW-0479">Metal-binding</keyword>
<name>A0A9P9W7K6_9PEZI</name>
<reference evidence="6" key="1">
    <citation type="submission" date="2021-03" db="EMBL/GenBank/DDBJ databases">
        <title>Revisited historic fungal species revealed as producer of novel bioactive compounds through whole genome sequencing and comparative genomics.</title>
        <authorList>
            <person name="Vignolle G.A."/>
            <person name="Hochenegger N."/>
            <person name="Mach R.L."/>
            <person name="Mach-Aigner A.R."/>
            <person name="Javad Rahimi M."/>
            <person name="Salim K.A."/>
            <person name="Chan C.M."/>
            <person name="Lim L.B.L."/>
            <person name="Cai F."/>
            <person name="Druzhinina I.S."/>
            <person name="U'Ren J.M."/>
            <person name="Derntl C."/>
        </authorList>
    </citation>
    <scope>NUCLEOTIDE SEQUENCE</scope>
    <source>
        <strain evidence="6">TUCIM 5799</strain>
    </source>
</reference>
<dbReference type="SUPFAM" id="SSF57850">
    <property type="entry name" value="RING/U-box"/>
    <property type="match status" value="1"/>
</dbReference>